<evidence type="ECO:0000313" key="2">
    <source>
        <dbReference type="Proteomes" id="UP001243375"/>
    </source>
</evidence>
<protein>
    <submittedName>
        <fullName evidence="1">Uncharacterized protein</fullName>
    </submittedName>
</protein>
<organism evidence="1 2">
    <name type="scientific">Naganishia vaughanmartiniae</name>
    <dbReference type="NCBI Taxonomy" id="1424756"/>
    <lineage>
        <taxon>Eukaryota</taxon>
        <taxon>Fungi</taxon>
        <taxon>Dikarya</taxon>
        <taxon>Basidiomycota</taxon>
        <taxon>Agaricomycotina</taxon>
        <taxon>Tremellomycetes</taxon>
        <taxon>Filobasidiales</taxon>
        <taxon>Filobasidiaceae</taxon>
        <taxon>Naganishia</taxon>
    </lineage>
</organism>
<sequence length="1143" mass="119891">MVYLYPHPIPVFADPDPQADGEAREVEVQTQNGAVGENEETYAESSTQARKRQQQEQDQQSQPNREAEISNKRRRTTATHPCKITTAGTIALLLPSSTIRNSWELIASQWGKGEVPDVTGLGREYWQDVHVEEVESKEGDEVTRIGEQQQQPDEKVEEKEKEAVNGIEMTPATTTGATNMDDTPCLEEEEEKQPATEKEEKVRGADVGGKTNGEPDDSKAEKKAEANVQQLQGAKDEKAGEVDIEEGEIAETPPAIPGLRSPSLKHIVVATSPSPSTPLSPTPATQLGSLPLPPPPAAVQQQQVDTPVNDPSLSPVLTSAHYAPKVIALAKKIAASRGVKLLLDSGVVEQEREKLARQKQSRRRGDVDDLGAQQIEGSVPRKTQVVKIEEPVDLLDSTPSTPVTATMNGVPPSESGFTNAGDGDDDEEGGGESGTHSQSGTPYASRFPNNIESETPDRETPPTGYNHNHTPGPPGSPTSSLSGLAGGKQRGTKSKGRGTGRWAGHWAAKAAVAAARAERLAAVAEQKARTTAEQQRLGSVVGSGGVGVGATNGQEVGGADGEIKKREVALALGSSSWWNHLLIEARKARGPQWDENTEMYQVDRGSALYYQSTRSPPKTPPPAPPEPLPNVEPIPVETNASRRPTMTTAGNDAPPAVRDVPAALDHSPVLQMAGMAGGIGRPGSSGTGTMGPPPPPMMMGMGHNMHHPTPPITHAAAAVLGIQQHAAPSPSDILASRRSLSGRTSATPVMLNALGLPEPSPGGASVHSLSHGPSMGPPPLGQSQGMSVSPMMMTNRQVPTSRSVHAGMSNGPSMGYPMQSVAGSGMYGQQQGMDAGIPMGMAMPHRSSFGSASGQAVQDLRASQPPGGISMSPVLLSGGSQVPNLGSGIGMGGDGMVISGPQQGTPTPEQHAILQARLQQQHILQRQALAAAQQGQVTQHQGGGGGFGSMMPAQGQERQGGMDGINQLSQSQPAGSGAFPMQQGSAAGGMTYQQQQIAAFLRQQGMNMNPQQMAALINAQQQQQQRSQQSQNHNQGQAQGQGQSQGPGNNAMFTAGAGPGPGGMTQEQARQLMGMQAAIHQQRMMQRQQQQNQQGGAMQGGGMSQAGGAGMQQGQGAQGQQGMNPALMAQFLQNQQRQQARDQ</sequence>
<evidence type="ECO:0000313" key="1">
    <source>
        <dbReference type="EMBL" id="KAJ9113053.1"/>
    </source>
</evidence>
<comment type="caution">
    <text evidence="1">The sequence shown here is derived from an EMBL/GenBank/DDBJ whole genome shotgun (WGS) entry which is preliminary data.</text>
</comment>
<reference evidence="1" key="1">
    <citation type="submission" date="2023-04" db="EMBL/GenBank/DDBJ databases">
        <title>Draft Genome sequencing of Naganishia species isolated from polar environments using Oxford Nanopore Technology.</title>
        <authorList>
            <person name="Leo P."/>
            <person name="Venkateswaran K."/>
        </authorList>
    </citation>
    <scope>NUCLEOTIDE SEQUENCE</scope>
    <source>
        <strain evidence="1">MNA-CCFEE 5425</strain>
    </source>
</reference>
<gene>
    <name evidence="1" type="ORF">QFC22_006149</name>
</gene>
<dbReference type="EMBL" id="JASBWU010000023">
    <property type="protein sequence ID" value="KAJ9113053.1"/>
    <property type="molecule type" value="Genomic_DNA"/>
</dbReference>
<keyword evidence="2" id="KW-1185">Reference proteome</keyword>
<dbReference type="Proteomes" id="UP001243375">
    <property type="component" value="Unassembled WGS sequence"/>
</dbReference>
<accession>A0ACC2WNL2</accession>
<proteinExistence type="predicted"/>
<name>A0ACC2WNL2_9TREE</name>